<evidence type="ECO:0000256" key="1">
    <source>
        <dbReference type="SAM" id="SignalP"/>
    </source>
</evidence>
<keyword evidence="1" id="KW-0732">Signal</keyword>
<dbReference type="EMBL" id="JANUGX010000013">
    <property type="protein sequence ID" value="MCS0590011.1"/>
    <property type="molecule type" value="Genomic_DNA"/>
</dbReference>
<dbReference type="Pfam" id="PF13557">
    <property type="entry name" value="Phenol_MetA_deg"/>
    <property type="match status" value="1"/>
</dbReference>
<reference evidence="2 3" key="1">
    <citation type="submission" date="2022-08" db="EMBL/GenBank/DDBJ databases">
        <title>Reclassification of Massilia species as members of the genera Telluria, Duganella, Pseudoduganella, Mokoshia gen. nov. and Zemynaea gen. nov. using orthogonal and non-orthogonal genome-based approaches.</title>
        <authorList>
            <person name="Bowman J.P."/>
        </authorList>
    </citation>
    <scope>NUCLEOTIDE SEQUENCE [LARGE SCALE GENOMIC DNA]</scope>
    <source>
        <strain evidence="2 3">LMG 28164</strain>
    </source>
</reference>
<comment type="caution">
    <text evidence="2">The sequence shown here is derived from an EMBL/GenBank/DDBJ whole genome shotgun (WGS) entry which is preliminary data.</text>
</comment>
<proteinExistence type="predicted"/>
<gene>
    <name evidence="2" type="ORF">NX782_12435</name>
</gene>
<sequence length="279" mass="29956">MFRSPRFAPMTHAVSASLLLAALCLPFATNAHAADDDAINPDRPGVTETSKVVGKGRVQLETSVQWERQRDDDSHQRTLTSPTLLRIGLGESTELRFETDGRNVIHASDSGTGQHTVTAGWADTEVGLKWHLRDAPDGQAGAPSLGVLLHAALPSGSRELRGHGLRPSLRLVAEWDLPHDLSLGLMPGLGIDSDDGGARYGYGIVAAALTKAFDERLHGFVELAAPQIARATHGGTQSSFDAGLTWLLNKDSQLDVQLMHGLNRRTPDLSLGFGLSVRR</sequence>
<keyword evidence="3" id="KW-1185">Reference proteome</keyword>
<dbReference type="RefSeq" id="WP_258845786.1">
    <property type="nucleotide sequence ID" value="NZ_JANUGX010000013.1"/>
</dbReference>
<evidence type="ECO:0000313" key="3">
    <source>
        <dbReference type="Proteomes" id="UP001205560"/>
    </source>
</evidence>
<protein>
    <submittedName>
        <fullName evidence="2">Transporter</fullName>
    </submittedName>
</protein>
<evidence type="ECO:0000313" key="2">
    <source>
        <dbReference type="EMBL" id="MCS0590011.1"/>
    </source>
</evidence>
<organism evidence="2 3">
    <name type="scientific">Massilia norwichensis</name>
    <dbReference type="NCBI Taxonomy" id="1442366"/>
    <lineage>
        <taxon>Bacteria</taxon>
        <taxon>Pseudomonadati</taxon>
        <taxon>Pseudomonadota</taxon>
        <taxon>Betaproteobacteria</taxon>
        <taxon>Burkholderiales</taxon>
        <taxon>Oxalobacteraceae</taxon>
        <taxon>Telluria group</taxon>
        <taxon>Massilia</taxon>
    </lineage>
</organism>
<dbReference type="InterPro" id="IPR025737">
    <property type="entry name" value="FApF"/>
</dbReference>
<feature type="chain" id="PRO_5047097085" evidence="1">
    <location>
        <begin position="34"/>
        <end position="279"/>
    </location>
</feature>
<name>A0ABT2A745_9BURK</name>
<accession>A0ABT2A745</accession>
<feature type="signal peptide" evidence="1">
    <location>
        <begin position="1"/>
        <end position="33"/>
    </location>
</feature>
<dbReference type="Proteomes" id="UP001205560">
    <property type="component" value="Unassembled WGS sequence"/>
</dbReference>